<organism evidence="1">
    <name type="scientific">Phallusia mammillata</name>
    <dbReference type="NCBI Taxonomy" id="59560"/>
    <lineage>
        <taxon>Eukaryota</taxon>
        <taxon>Metazoa</taxon>
        <taxon>Chordata</taxon>
        <taxon>Tunicata</taxon>
        <taxon>Ascidiacea</taxon>
        <taxon>Phlebobranchia</taxon>
        <taxon>Ascidiidae</taxon>
        <taxon>Phallusia</taxon>
    </lineage>
</organism>
<dbReference type="PANTHER" id="PTHR14815">
    <property type="entry name" value="DDB1- AND CUL4-ASSOCIATED FACTOR 17"/>
    <property type="match status" value="1"/>
</dbReference>
<sequence length="622" mass="71014">MVEESRWAKYNFDPVTSTVRHRELGIWLKNKRKYKRKTPTSDLEILKSLYCTPDSYLETIACRKIQKYKAPSYCHGRLFTENYHAWFDLFTGPTSGPRLMCSDILKSEIIDETTKITILDAVAIIPPNSSVPLGSEKECTRHLIMLSKHGWLYEVNLVTGEILHKCYIPSKLNAYEVLDAKLTSKETSECTDTRFSFKYRHLSVNKESETVVVKSSHMNMDNTSAVAVCIMRVYPLQILSHFIITVQSPTINYSMKTSVVNDLLLVLAMKGSMIYFYHIDHVILKHKYATEIHLDQKVKLPPSNDIFAIGDQNIGIPYTSKPIELSTSDLPIQDIPCLFQTTAIKHSLQIGAVPIHYLVPSSKSGTSWVVRNILTNTEVASGPLECEEKWDMSHWQSIQFTADDTGRLVKQNLTSVDMLFFKPEDRDSHKQGNFQSSDVKYSLCTGYSIDVTPKQYDTDDSRIKWTYPSRISLSEEAYPAHAVTSSGRLVRRPRPLAYLASDVADPVRHLLVCVETEVELNLIVLLYYRPAGRVRPGWEHEDGGAELVVSIFDALFGKWMATYLLECDVSPCDRDSMSIMIDEDTIVFTRLPAVDQRIHYKIFRLNRRYGGSAVLHNFSYRQ</sequence>
<evidence type="ECO:0000313" key="1">
    <source>
        <dbReference type="EMBL" id="CAB3236287.1"/>
    </source>
</evidence>
<dbReference type="PANTHER" id="PTHR14815:SF2">
    <property type="entry name" value="DDB1- AND CUL4-ASSOCIATED FACTOR 17"/>
    <property type="match status" value="1"/>
</dbReference>
<gene>
    <name evidence="1" type="primary">Dcaf17</name>
</gene>
<dbReference type="GO" id="GO:0080008">
    <property type="term" value="C:Cul4-RING E3 ubiquitin ligase complex"/>
    <property type="evidence" value="ECO:0007669"/>
    <property type="project" value="TreeGrafter"/>
</dbReference>
<proteinExistence type="evidence at transcript level"/>
<name>A0A6F9DAQ3_9ASCI</name>
<dbReference type="InterPro" id="IPR031620">
    <property type="entry name" value="DCAF17"/>
</dbReference>
<dbReference type="EMBL" id="LR784367">
    <property type="protein sequence ID" value="CAB3236287.1"/>
    <property type="molecule type" value="mRNA"/>
</dbReference>
<dbReference type="GO" id="GO:0016567">
    <property type="term" value="P:protein ubiquitination"/>
    <property type="evidence" value="ECO:0007669"/>
    <property type="project" value="InterPro"/>
</dbReference>
<dbReference type="AlphaFoldDB" id="A0A6F9DAQ3"/>
<protein>
    <submittedName>
        <fullName evidence="1">DDB1- and CUL4-associated factor 17-like</fullName>
    </submittedName>
</protein>
<dbReference type="Pfam" id="PF15802">
    <property type="entry name" value="DCAF17"/>
    <property type="match status" value="1"/>
</dbReference>
<accession>A0A6F9DAQ3</accession>
<reference evidence="1" key="1">
    <citation type="submission" date="2020-04" db="EMBL/GenBank/DDBJ databases">
        <authorList>
            <person name="Neveu A P."/>
        </authorList>
    </citation>
    <scope>NUCLEOTIDE SEQUENCE</scope>
    <source>
        <tissue evidence="1">Whole embryo</tissue>
    </source>
</reference>